<comment type="caution">
    <text evidence="7">The sequence shown here is derived from an EMBL/GenBank/DDBJ whole genome shotgun (WGS) entry which is preliminary data.</text>
</comment>
<dbReference type="PANTHER" id="PTHR43763:SF6">
    <property type="entry name" value="XAA-PRO AMINOPEPTIDASE 1"/>
    <property type="match status" value="1"/>
</dbReference>
<dbReference type="Pfam" id="PF16189">
    <property type="entry name" value="Creatinase_N_2"/>
    <property type="match status" value="1"/>
</dbReference>
<feature type="domain" description="Peptidase M24" evidence="4">
    <location>
        <begin position="326"/>
        <end position="540"/>
    </location>
</feature>
<dbReference type="SUPFAM" id="SSF53092">
    <property type="entry name" value="Creatinase/prolidase N-terminal domain"/>
    <property type="match status" value="1"/>
</dbReference>
<dbReference type="Gene3D" id="3.40.350.10">
    <property type="entry name" value="Creatinase/prolidase N-terminal domain"/>
    <property type="match status" value="2"/>
</dbReference>
<dbReference type="InterPro" id="IPR000994">
    <property type="entry name" value="Pept_M24"/>
</dbReference>
<dbReference type="InterPro" id="IPR029149">
    <property type="entry name" value="Creatin/AminoP/Spt16_N"/>
</dbReference>
<dbReference type="InterPro" id="IPR050422">
    <property type="entry name" value="X-Pro_aminopeptidase_P"/>
</dbReference>
<name>A0ABT0CC57_THEVL</name>
<sequence>MTQTLPRLEIPARLQQLRQLLQEKGLDGFLVPSADEHLNEYLPNHRKRRQWITGFTGSAGDALVGRDKAWLLVDPRYHEQAEQEVDLSLFTLIKSGLPDQPSLMEIIEALGSGFRLGVDPFTVSVATYRQLKTHTQAGGVLLIPTSENLVDRVRQGSVPGSEASEEVSKPFTQPIYAVPISLSGATIAEKLSQVRQHMQQKRVGLLPLTKLDQVAWLFNLRGSDIPYNPVFRAYGLVSAQKTALFTDVERLTPEAQLSLQEAGVEVLPYDSYAEHLPLWARSDAPVGLDAKHTTQGTQDLLQDVACRELDHPVEALKAIKNPVELEQMRQANRKASRAKIRTLAWIDRQIQQGIPVSEADVAATMERHYREEGQWRGLSFNTIAGAGPNSSIIHYGTPNPDKLLQVGELFLLDSGSQYEGGTTDDTRTVWIGQGTADPVHQLRYTEVLKAHIQCARQIFPPDTYGASLDGITRSSLWHAGLDYGHGTGHGVGAFLNVHEGPNGIHRRANTALKVGMITSIEPGYYLPGWGGIRVENLYEVVAMPEPEGWMGFRSLTWIPFDCRLIDWGRLDRAQTDWIHRYHQQVYELHHATLEAEEAAWLKQACGLNLS</sequence>
<dbReference type="PANTHER" id="PTHR43763">
    <property type="entry name" value="XAA-PRO AMINOPEPTIDASE 1"/>
    <property type="match status" value="1"/>
</dbReference>
<keyword evidence="8" id="KW-1185">Reference proteome</keyword>
<keyword evidence="7" id="KW-0645">Protease</keyword>
<dbReference type="CDD" id="cd01085">
    <property type="entry name" value="APP"/>
    <property type="match status" value="1"/>
</dbReference>
<reference evidence="7" key="1">
    <citation type="submission" date="2021-02" db="EMBL/GenBank/DDBJ databases">
        <title>The CRISPR/cas machinery reduction and long-range gene transfer in the hot spring cyanobacterium Synechococcus.</title>
        <authorList>
            <person name="Dvorak P."/>
            <person name="Jahodarova E."/>
            <person name="Hasler P."/>
            <person name="Poulickova A."/>
        </authorList>
    </citation>
    <scope>NUCLEOTIDE SEQUENCE</scope>
    <source>
        <strain evidence="7">Rupite</strain>
    </source>
</reference>
<dbReference type="Pfam" id="PF01321">
    <property type="entry name" value="Creatinase_N"/>
    <property type="match status" value="1"/>
</dbReference>
<proteinExistence type="inferred from homology"/>
<dbReference type="Proteomes" id="UP000830835">
    <property type="component" value="Unassembled WGS sequence"/>
</dbReference>
<dbReference type="InterPro" id="IPR033740">
    <property type="entry name" value="Pept_M24B"/>
</dbReference>
<dbReference type="EMBL" id="JAFIRA010000026">
    <property type="protein sequence ID" value="MCJ2543363.1"/>
    <property type="molecule type" value="Genomic_DNA"/>
</dbReference>
<evidence type="ECO:0000256" key="3">
    <source>
        <dbReference type="ARBA" id="ARBA00022801"/>
    </source>
</evidence>
<keyword evidence="3" id="KW-0378">Hydrolase</keyword>
<comment type="similarity">
    <text evidence="1">Belongs to the peptidase M24B family.</text>
</comment>
<feature type="domain" description="Peptidase M24 C-terminal" evidence="6">
    <location>
        <begin position="548"/>
        <end position="605"/>
    </location>
</feature>
<organism evidence="7 8">
    <name type="scientific">Thermostichus vulcanus str. 'Rupite'</name>
    <dbReference type="NCBI Taxonomy" id="2813851"/>
    <lineage>
        <taxon>Bacteria</taxon>
        <taxon>Bacillati</taxon>
        <taxon>Cyanobacteriota</taxon>
        <taxon>Cyanophyceae</taxon>
        <taxon>Thermostichales</taxon>
        <taxon>Thermostichaceae</taxon>
        <taxon>Thermostichus</taxon>
    </lineage>
</organism>
<keyword evidence="7" id="KW-0031">Aminopeptidase</keyword>
<protein>
    <submittedName>
        <fullName evidence="7">Aminopeptidase P family protein</fullName>
    </submittedName>
</protein>
<evidence type="ECO:0000259" key="5">
    <source>
        <dbReference type="Pfam" id="PF01321"/>
    </source>
</evidence>
<dbReference type="Gene3D" id="3.90.230.10">
    <property type="entry name" value="Creatinase/methionine aminopeptidase superfamily"/>
    <property type="match status" value="1"/>
</dbReference>
<evidence type="ECO:0000256" key="1">
    <source>
        <dbReference type="ARBA" id="ARBA00008766"/>
    </source>
</evidence>
<dbReference type="InterPro" id="IPR000587">
    <property type="entry name" value="Creatinase_N"/>
</dbReference>
<gene>
    <name evidence="7" type="ORF">JX360_10665</name>
</gene>
<keyword evidence="2" id="KW-0479">Metal-binding</keyword>
<dbReference type="InterPro" id="IPR032416">
    <property type="entry name" value="Peptidase_M24_C"/>
</dbReference>
<dbReference type="Pfam" id="PF16188">
    <property type="entry name" value="Peptidase_M24_C"/>
    <property type="match status" value="1"/>
</dbReference>
<dbReference type="Pfam" id="PF00557">
    <property type="entry name" value="Peptidase_M24"/>
    <property type="match status" value="1"/>
</dbReference>
<evidence type="ECO:0000256" key="2">
    <source>
        <dbReference type="ARBA" id="ARBA00022723"/>
    </source>
</evidence>
<feature type="domain" description="Creatinase N-terminal" evidence="5">
    <location>
        <begin position="13"/>
        <end position="154"/>
    </location>
</feature>
<evidence type="ECO:0000313" key="8">
    <source>
        <dbReference type="Proteomes" id="UP000830835"/>
    </source>
</evidence>
<accession>A0ABT0CC57</accession>
<evidence type="ECO:0000259" key="6">
    <source>
        <dbReference type="Pfam" id="PF16188"/>
    </source>
</evidence>
<evidence type="ECO:0000313" key="7">
    <source>
        <dbReference type="EMBL" id="MCJ2543363.1"/>
    </source>
</evidence>
<dbReference type="InterPro" id="IPR036005">
    <property type="entry name" value="Creatinase/aminopeptidase-like"/>
</dbReference>
<dbReference type="SUPFAM" id="SSF55920">
    <property type="entry name" value="Creatinase/aminopeptidase"/>
    <property type="match status" value="1"/>
</dbReference>
<dbReference type="GO" id="GO:0004177">
    <property type="term" value="F:aminopeptidase activity"/>
    <property type="evidence" value="ECO:0007669"/>
    <property type="project" value="UniProtKB-KW"/>
</dbReference>
<dbReference type="RefSeq" id="WP_244350639.1">
    <property type="nucleotide sequence ID" value="NZ_JAFIRA010000026.1"/>
</dbReference>
<evidence type="ECO:0000259" key="4">
    <source>
        <dbReference type="Pfam" id="PF00557"/>
    </source>
</evidence>